<comment type="caution">
    <text evidence="1">The sequence shown here is derived from an EMBL/GenBank/DDBJ whole genome shotgun (WGS) entry which is preliminary data.</text>
</comment>
<evidence type="ECO:0000313" key="2">
    <source>
        <dbReference type="Proteomes" id="UP000215771"/>
    </source>
</evidence>
<dbReference type="Proteomes" id="UP000215771">
    <property type="component" value="Unassembled WGS sequence"/>
</dbReference>
<evidence type="ECO:0000313" key="1">
    <source>
        <dbReference type="EMBL" id="PAJ69699.1"/>
    </source>
</evidence>
<dbReference type="EMBL" id="NQMQ01000013">
    <property type="protein sequence ID" value="PAJ69699.1"/>
    <property type="molecule type" value="Genomic_DNA"/>
</dbReference>
<accession>A0A269PCT3</accession>
<name>A0A269PCT3_9CORY</name>
<gene>
    <name evidence="1" type="ORF">CIG21_07245</name>
</gene>
<organism evidence="1 2">
    <name type="scientific">Corynebacterium hadale</name>
    <dbReference type="NCBI Taxonomy" id="2026255"/>
    <lineage>
        <taxon>Bacteria</taxon>
        <taxon>Bacillati</taxon>
        <taxon>Actinomycetota</taxon>
        <taxon>Actinomycetes</taxon>
        <taxon>Mycobacteriales</taxon>
        <taxon>Corynebacteriaceae</taxon>
        <taxon>Corynebacterium</taxon>
    </lineage>
</organism>
<reference evidence="1 2" key="1">
    <citation type="submission" date="2017-08" db="EMBL/GenBank/DDBJ databases">
        <authorList>
            <person name="de Groot N.N."/>
        </authorList>
    </citation>
    <scope>NUCLEOTIDE SEQUENCE [LARGE SCALE GENOMIC DNA]</scope>
    <source>
        <strain evidence="1 2">NBT06-6</strain>
    </source>
</reference>
<proteinExistence type="predicted"/>
<sequence length="1344" mass="148531">MEFPFHFLRTNSVVTSRFDQLAKVLKGVDVDALRQLPDPEMEAFARDLSRGLGQDFAPTRLITASVNGLDAHSLNFLFFVCLQHGVSAFIGESDLYIDASGFYGATAEISAVTNSIATVWCQVSEHTLDRAFEDALRAPSDMDTWVQVHNFGESTAEFGVRMRMHLLDNGRFTIVWTVREDNSDLRTLTVATYEEARAVLLAFADHCPTLSEYEWTNVDFVPRLYTCDLVQRSQYRLRRFGAIRDLPAGVMVRLHDRLNFSLEFGRDRDGQWGATMRHALNGGMTRTFDTAGELLEIAEAYVNNELGALLEFFPESSDMALPDALTVTAMELPERAARWANSSIRKMHRVRDTHNGAAAGAMAAFIAQVNQQAPQMLALEQSSVEARALSTISVRQRGSLRTLDRLGNLAQRYGVSLVLDGAHVMVNPSGATAGGDVRCTLELFDGDKCVNRWASVSPAAFMEALMVHFSHWQLRLTVESLERPDQRLVLLAIPQDADHGSFLLKAFGPGWSMRAVAGLSQYEVAVVFVNAAKSPHEIVDSVHWESVRTADLALPRRPYMLGSNSGDSTTFYSDEALATYQEAFATAGVGDWIGVTDNRSPEDYCRVFRHDAHGWYRVEWGYNNGAVERGHVLTRDLNRAYEVFRMYVEDNRELMRALDWIVGDERAPGGRGYSVPVRLYVSRPSTSVLAHHQRYVQELYALDPDQFEVPDPSMEELAGALAHLLGHDVKAQRVLTIDAQMDDPQVFNRVVDLAFQHRALVFQADSGLLVNGTGAEMHGVGFAGLRNSIGTLWHQVCERTLDVAFEDALRVPDPIGAWVEVYAEGPEAMAARLDADGSWTLRWRHVNGGDSGEYRFLSRRVAGYAQARELLLAFADRSPLLDRLGWGEAAPADAHFATSAGERSELPLRRLDAVLNLPEGTLVRLHDGPGGALEYGRAGNGRWAATLETAPFATLTREFSSGAELVAFVHTYLAADDAQAEALFGSDAPVRTRSLWDNELTEISAMILPQRAQAWTDASVLHFHRMHADTAEDAPAELKAFFSELQQAQPAPGAIRGRAGNEVGLRAMTRVWVPKAALDGVLADIVRLAPLYRVSVVLNGAHVFYNATGGEETPFSGLTLGANNTIVQFWVDATVPAFAQGLQLLPRADELVAASSITLDSGRAEPDLQYYWLTIREAPGGYSATYEIPGSIVYSVEGLAEPDVLHLYATMAQSPAAVVEAVQWHSAKRAPDAPSRFQMQSNLFDPVPLDPENLDTLRRVELPTKGDFIQVMDSAVEGDYVLVINDSGALRSRFVVGWGHDFGQIENFQRKTSSLAEALALAEHYVAGDRQAFVALRWKRRKVR</sequence>
<dbReference type="RefSeq" id="WP_095277495.1">
    <property type="nucleotide sequence ID" value="NZ_CP047655.1"/>
</dbReference>
<protein>
    <submittedName>
        <fullName evidence="1">Uncharacterized protein</fullName>
    </submittedName>
</protein>